<evidence type="ECO:0000256" key="1">
    <source>
        <dbReference type="ARBA" id="ARBA00008140"/>
    </source>
</evidence>
<feature type="region of interest" description="Disordered" evidence="4">
    <location>
        <begin position="700"/>
        <end position="1003"/>
    </location>
</feature>
<dbReference type="SMART" id="SM01179">
    <property type="entry name" value="DUF862"/>
    <property type="match status" value="1"/>
</dbReference>
<dbReference type="GO" id="GO:0006508">
    <property type="term" value="P:proteolysis"/>
    <property type="evidence" value="ECO:0007669"/>
    <property type="project" value="UniProtKB-KW"/>
</dbReference>
<feature type="compositionally biased region" description="Basic and acidic residues" evidence="4">
    <location>
        <begin position="940"/>
        <end position="953"/>
    </location>
</feature>
<evidence type="ECO:0000313" key="6">
    <source>
        <dbReference type="EMBL" id="CUC10354.1"/>
    </source>
</evidence>
<gene>
    <name evidence="6" type="ORF">Cvel_8291.t1.CR1</name>
</gene>
<evidence type="ECO:0000256" key="2">
    <source>
        <dbReference type="ARBA" id="ARBA00022670"/>
    </source>
</evidence>
<feature type="region of interest" description="Disordered" evidence="4">
    <location>
        <begin position="263"/>
        <end position="347"/>
    </location>
</feature>
<feature type="compositionally biased region" description="Low complexity" evidence="4">
    <location>
        <begin position="22"/>
        <end position="48"/>
    </location>
</feature>
<feature type="compositionally biased region" description="Basic and acidic residues" evidence="4">
    <location>
        <begin position="283"/>
        <end position="304"/>
    </location>
</feature>
<dbReference type="EMBL" id="CDMZ01003716">
    <property type="protein sequence ID" value="CUC10354.1"/>
    <property type="molecule type" value="Genomic_DNA"/>
</dbReference>
<reference evidence="6" key="1">
    <citation type="submission" date="2014-11" db="EMBL/GenBank/DDBJ databases">
        <title>Molecular phylogeny of cliff fern family Woodsiaceae with morphological implications.</title>
        <authorList>
            <person name="Shao Y.-Z."/>
            <person name="Wei R."/>
            <person name="Zhang X.-C."/>
        </authorList>
    </citation>
    <scope>NUCLEOTIDE SEQUENCE</scope>
</reference>
<dbReference type="InterPro" id="IPR042266">
    <property type="entry name" value="PPPDE_sf"/>
</dbReference>
<evidence type="ECO:0000259" key="5">
    <source>
        <dbReference type="SMART" id="SM01179"/>
    </source>
</evidence>
<dbReference type="VEuPathDB" id="CryptoDB:Cvel_8291"/>
<feature type="domain" description="PPPDE" evidence="5">
    <location>
        <begin position="73"/>
        <end position="182"/>
    </location>
</feature>
<keyword evidence="3" id="KW-0378">Hydrolase</keyword>
<feature type="region of interest" description="Disordered" evidence="4">
    <location>
        <begin position="180"/>
        <end position="248"/>
    </location>
</feature>
<dbReference type="InterPro" id="IPR008580">
    <property type="entry name" value="PPPDE_dom"/>
</dbReference>
<feature type="compositionally biased region" description="Basic and acidic residues" evidence="4">
    <location>
        <begin position="594"/>
        <end position="611"/>
    </location>
</feature>
<evidence type="ECO:0000256" key="4">
    <source>
        <dbReference type="SAM" id="MobiDB-lite"/>
    </source>
</evidence>
<feature type="compositionally biased region" description="Basic and acidic residues" evidence="4">
    <location>
        <begin position="375"/>
        <end position="384"/>
    </location>
</feature>
<keyword evidence="2" id="KW-0645">Protease</keyword>
<dbReference type="Gene3D" id="3.90.1720.30">
    <property type="entry name" value="PPPDE domains"/>
    <property type="match status" value="1"/>
</dbReference>
<feature type="compositionally biased region" description="Low complexity" evidence="4">
    <location>
        <begin position="503"/>
        <end position="557"/>
    </location>
</feature>
<name>A0A0K6S9R2_9ALVE</name>
<feature type="region of interest" description="Disordered" evidence="4">
    <location>
        <begin position="368"/>
        <end position="675"/>
    </location>
</feature>
<proteinExistence type="inferred from homology"/>
<dbReference type="GO" id="GO:0008233">
    <property type="term" value="F:peptidase activity"/>
    <property type="evidence" value="ECO:0007669"/>
    <property type="project" value="UniProtKB-KW"/>
</dbReference>
<dbReference type="AlphaFoldDB" id="A0A0K6S9R2"/>
<feature type="compositionally biased region" description="Polar residues" evidence="4">
    <location>
        <begin position="765"/>
        <end position="776"/>
    </location>
</feature>
<comment type="similarity">
    <text evidence="1">Belongs to the DeSI family.</text>
</comment>
<feature type="compositionally biased region" description="Basic and acidic residues" evidence="4">
    <location>
        <begin position="749"/>
        <end position="764"/>
    </location>
</feature>
<feature type="region of interest" description="Disordered" evidence="4">
    <location>
        <begin position="22"/>
        <end position="68"/>
    </location>
</feature>
<accession>A0A0K6S9R2</accession>
<feature type="compositionally biased region" description="Acidic residues" evidence="4">
    <location>
        <begin position="181"/>
        <end position="212"/>
    </location>
</feature>
<feature type="compositionally biased region" description="Basic and acidic residues" evidence="4">
    <location>
        <begin position="421"/>
        <end position="430"/>
    </location>
</feature>
<feature type="compositionally biased region" description="Basic and acidic residues" evidence="4">
    <location>
        <begin position="49"/>
        <end position="67"/>
    </location>
</feature>
<feature type="compositionally biased region" description="Polar residues" evidence="4">
    <location>
        <begin position="876"/>
        <end position="888"/>
    </location>
</feature>
<organism evidence="6">
    <name type="scientific">Chromera velia CCMP2878</name>
    <dbReference type="NCBI Taxonomy" id="1169474"/>
    <lineage>
        <taxon>Eukaryota</taxon>
        <taxon>Sar</taxon>
        <taxon>Alveolata</taxon>
        <taxon>Colpodellida</taxon>
        <taxon>Chromeraceae</taxon>
        <taxon>Chromera</taxon>
    </lineage>
</organism>
<protein>
    <recommendedName>
        <fullName evidence="5">PPPDE domain-containing protein</fullName>
    </recommendedName>
</protein>
<evidence type="ECO:0000256" key="3">
    <source>
        <dbReference type="ARBA" id="ARBA00022801"/>
    </source>
</evidence>
<sequence>MLSGSRKQSSDDGFVVVPAAGAGAGEAPASSSSSSASAATAASASSSSGERERERTLTSVVEDKDNPVKSPGNLVKLHVYDLDRHTKRVNHYTRDLGFDEYTGITWNEPKKHCGHIYRETIIMGETSLSEDEVLQVIEGLKAEWKESALDKADETATMLTASWSAFATMVTDGFSLRPDELADGEGFEDAEEDMEGAGEGDVDWQDTSDDTDMERFNNPFEAGHPGYGVASRRSTGRSKEEEEAQMPPGRKLVRGFSLSAAIPGGSEDARRRSLNLNGGNDFFGHEDGRGREKKSASFGAERETASGITGMSGTGRERERAPLAGVGRASGEECQTSAATRRHQWNRARTATASKGFSSAFGFGASLGKSGYGYGRRERDRERGGGQSPGGREKSRGGVGVGAAAGKKTERGGGAADNDEASFRLEKEGDSSPDIPWPQRVSSEEKEKEPQQQQQGSNRGRRKRSRFSLSFLGGRQVERETETPTSLFGKKRPGTGGREEEGQQGMSTSPSTAVSASACASAASPASVSVRSSAAALASVAAARQAAVSVSTQQQQGKGRGRAQRGEGLQPKQVVEWVRDQKSGRLVPLSSVNNEKENGREKETKEVDSSKGKGPADVPFLFGGPEGNGDGVLQNGDGKTKQILKKKRQQEEENSQGGGGERVTVKAEDSSPSSPSLKEIFVAPLAAPLVQGAAGSLTRPPPVLLQQGHSGGGGGECGAVSQRENRNLMAQQKPGSVSVPAVSDSVGLKMDRGNHKGAAWDERVAQQQQSSPTVMTGSGKEGVFGETPSLPVSLSLGRTRLTAAPSGGPAGGGGARVLLSRGAIVGLNNPNSKLPSSSSSSSAREGKGGHSQTNTTRTVPFPSEIESPQGEEAGDDNQNNSFSLTPFSAQPLRPGASPLPLPVPLSADDTPADSLQSSRSASPHPLPSQMGMPPAQALHSKGESNREREREITGHTTTSRPLALSEPPRAASSVAGVSEPSGGSMQQQHEQHQQITAAQFQVR</sequence>